<organism evidence="1 2">
    <name type="scientific">Irpex rosettiformis</name>
    <dbReference type="NCBI Taxonomy" id="378272"/>
    <lineage>
        <taxon>Eukaryota</taxon>
        <taxon>Fungi</taxon>
        <taxon>Dikarya</taxon>
        <taxon>Basidiomycota</taxon>
        <taxon>Agaricomycotina</taxon>
        <taxon>Agaricomycetes</taxon>
        <taxon>Polyporales</taxon>
        <taxon>Irpicaceae</taxon>
        <taxon>Irpex</taxon>
    </lineage>
</organism>
<name>A0ACB8U997_9APHY</name>
<evidence type="ECO:0000313" key="2">
    <source>
        <dbReference type="Proteomes" id="UP001055072"/>
    </source>
</evidence>
<proteinExistence type="predicted"/>
<protein>
    <submittedName>
        <fullName evidence="1">MFS general substrate transporter</fullName>
    </submittedName>
</protein>
<comment type="caution">
    <text evidence="1">The sequence shown here is derived from an EMBL/GenBank/DDBJ whole genome shotgun (WGS) entry which is preliminary data.</text>
</comment>
<evidence type="ECO:0000313" key="1">
    <source>
        <dbReference type="EMBL" id="KAI0090788.1"/>
    </source>
</evidence>
<dbReference type="EMBL" id="MU274907">
    <property type="protein sequence ID" value="KAI0090788.1"/>
    <property type="molecule type" value="Genomic_DNA"/>
</dbReference>
<gene>
    <name evidence="1" type="ORF">BDY19DRAFT_735589</name>
</gene>
<accession>A0ACB8U997</accession>
<sequence length="532" mass="59094">MTQRPPKLSSHTVISAMTSTPSSMEKIERKDTVAVEHVEKAPEDASITDSDAELLAEHIRPFAEKRLVRLLDFRLLPTIVLIFILNYIDRTAVSAARLQGLEQDLGLTDIQYETVLAVLYASYVPAQIPSNMILNWISRPSWYIPLCICLWGMTSALTGVTKSYAGILVARIFVGLPESAFYPGAIYLLSRWYTRKELAFRSAILYGGLLISNAFGSLMAAGILSNMEGKLGIRAWRWLFYIEGAITVCVGLFAIWALPDYPHNTRWLSPAQRRLAQVRLAEDAGEADEDSSEDSVLTGLKQALRDPKVYIFSIMACSQLLGLSFVNFFPTLTATLGFSTTVSLLLAAPPWIFATIVCCANAWNADRTGERYFHLATWWWGVMLGYIIGLSTPSVGGRYVGMFLMANGYSGFALTAVWVSNAIPRPPAKRSVSIGIVNGIGNLGNLIGSYAWKAQWGPDYHPSMIIGLASLGLASVLGFVIRWMLVIENKELDREEKEMSPAKRLRIEEAARLEGLTFEEALERNKGFRYLY</sequence>
<dbReference type="Proteomes" id="UP001055072">
    <property type="component" value="Unassembled WGS sequence"/>
</dbReference>
<keyword evidence="2" id="KW-1185">Reference proteome</keyword>
<reference evidence="1" key="1">
    <citation type="journal article" date="2021" name="Environ. Microbiol.">
        <title>Gene family expansions and transcriptome signatures uncover fungal adaptations to wood decay.</title>
        <authorList>
            <person name="Hage H."/>
            <person name="Miyauchi S."/>
            <person name="Viragh M."/>
            <person name="Drula E."/>
            <person name="Min B."/>
            <person name="Chaduli D."/>
            <person name="Navarro D."/>
            <person name="Favel A."/>
            <person name="Norest M."/>
            <person name="Lesage-Meessen L."/>
            <person name="Balint B."/>
            <person name="Merenyi Z."/>
            <person name="de Eugenio L."/>
            <person name="Morin E."/>
            <person name="Martinez A.T."/>
            <person name="Baldrian P."/>
            <person name="Stursova M."/>
            <person name="Martinez M.J."/>
            <person name="Novotny C."/>
            <person name="Magnuson J.K."/>
            <person name="Spatafora J.W."/>
            <person name="Maurice S."/>
            <person name="Pangilinan J."/>
            <person name="Andreopoulos W."/>
            <person name="LaButti K."/>
            <person name="Hundley H."/>
            <person name="Na H."/>
            <person name="Kuo A."/>
            <person name="Barry K."/>
            <person name="Lipzen A."/>
            <person name="Henrissat B."/>
            <person name="Riley R."/>
            <person name="Ahrendt S."/>
            <person name="Nagy L.G."/>
            <person name="Grigoriev I.V."/>
            <person name="Martin F."/>
            <person name="Rosso M.N."/>
        </authorList>
    </citation>
    <scope>NUCLEOTIDE SEQUENCE</scope>
    <source>
        <strain evidence="1">CBS 384.51</strain>
    </source>
</reference>